<keyword evidence="3" id="KW-1185">Reference proteome</keyword>
<feature type="region of interest" description="Disordered" evidence="1">
    <location>
        <begin position="73"/>
        <end position="97"/>
    </location>
</feature>
<name>A0ABS8VKK3_DATST</name>
<comment type="caution">
    <text evidence="2">The sequence shown here is derived from an EMBL/GenBank/DDBJ whole genome shotgun (WGS) entry which is preliminary data.</text>
</comment>
<accession>A0ABS8VKK3</accession>
<reference evidence="2 3" key="1">
    <citation type="journal article" date="2021" name="BMC Genomics">
        <title>Datura genome reveals duplications of psychoactive alkaloid biosynthetic genes and high mutation rate following tissue culture.</title>
        <authorList>
            <person name="Rajewski A."/>
            <person name="Carter-House D."/>
            <person name="Stajich J."/>
            <person name="Litt A."/>
        </authorList>
    </citation>
    <scope>NUCLEOTIDE SEQUENCE [LARGE SCALE GENOMIC DNA]</scope>
    <source>
        <strain evidence="2">AR-01</strain>
    </source>
</reference>
<sequence length="97" mass="10182">MTKKRASSSASQSKAPIGRGAGHGTTPGGSRAGPHQTRAQTRAQANLQHEIVNGDVVMRLLNVLEALVPNHGRLPVRQTNSKAQTQAQLNVAATQTP</sequence>
<dbReference type="Proteomes" id="UP000823775">
    <property type="component" value="Unassembled WGS sequence"/>
</dbReference>
<proteinExistence type="predicted"/>
<dbReference type="EMBL" id="JACEIK010004887">
    <property type="protein sequence ID" value="MCD9646673.1"/>
    <property type="molecule type" value="Genomic_DNA"/>
</dbReference>
<evidence type="ECO:0000313" key="3">
    <source>
        <dbReference type="Proteomes" id="UP000823775"/>
    </source>
</evidence>
<feature type="compositionally biased region" description="Polar residues" evidence="1">
    <location>
        <begin position="77"/>
        <end position="97"/>
    </location>
</feature>
<evidence type="ECO:0000313" key="2">
    <source>
        <dbReference type="EMBL" id="MCD9646673.1"/>
    </source>
</evidence>
<protein>
    <submittedName>
        <fullName evidence="2">Uncharacterized protein</fullName>
    </submittedName>
</protein>
<organism evidence="2 3">
    <name type="scientific">Datura stramonium</name>
    <name type="common">Jimsonweed</name>
    <name type="synonym">Common thornapple</name>
    <dbReference type="NCBI Taxonomy" id="4076"/>
    <lineage>
        <taxon>Eukaryota</taxon>
        <taxon>Viridiplantae</taxon>
        <taxon>Streptophyta</taxon>
        <taxon>Embryophyta</taxon>
        <taxon>Tracheophyta</taxon>
        <taxon>Spermatophyta</taxon>
        <taxon>Magnoliopsida</taxon>
        <taxon>eudicotyledons</taxon>
        <taxon>Gunneridae</taxon>
        <taxon>Pentapetalae</taxon>
        <taxon>asterids</taxon>
        <taxon>lamiids</taxon>
        <taxon>Solanales</taxon>
        <taxon>Solanaceae</taxon>
        <taxon>Solanoideae</taxon>
        <taxon>Datureae</taxon>
        <taxon>Datura</taxon>
    </lineage>
</organism>
<gene>
    <name evidence="2" type="ORF">HAX54_036700</name>
</gene>
<feature type="region of interest" description="Disordered" evidence="1">
    <location>
        <begin position="1"/>
        <end position="45"/>
    </location>
</feature>
<evidence type="ECO:0000256" key="1">
    <source>
        <dbReference type="SAM" id="MobiDB-lite"/>
    </source>
</evidence>
<feature type="compositionally biased region" description="Gly residues" evidence="1">
    <location>
        <begin position="19"/>
        <end position="31"/>
    </location>
</feature>